<dbReference type="InterPro" id="IPR027417">
    <property type="entry name" value="P-loop_NTPase"/>
</dbReference>
<feature type="coiled-coil region" evidence="1">
    <location>
        <begin position="289"/>
        <end position="375"/>
    </location>
</feature>
<dbReference type="GO" id="GO:0043139">
    <property type="term" value="F:5'-3' DNA helicase activity"/>
    <property type="evidence" value="ECO:0007669"/>
    <property type="project" value="TreeGrafter"/>
</dbReference>
<dbReference type="InterPro" id="IPR003593">
    <property type="entry name" value="AAA+_ATPase"/>
</dbReference>
<dbReference type="SMART" id="SM00382">
    <property type="entry name" value="AAA"/>
    <property type="match status" value="1"/>
</dbReference>
<dbReference type="Gene3D" id="3.40.50.300">
    <property type="entry name" value="P-loop containing nucleotide triphosphate hydrolases"/>
    <property type="match status" value="1"/>
</dbReference>
<evidence type="ECO:0000259" key="2">
    <source>
        <dbReference type="SMART" id="SM00382"/>
    </source>
</evidence>
<feature type="domain" description="AAA+ ATPase" evidence="2">
    <location>
        <begin position="142"/>
        <end position="598"/>
    </location>
</feature>
<dbReference type="Proteomes" id="UP000192591">
    <property type="component" value="Unassembled WGS sequence"/>
</dbReference>
<evidence type="ECO:0000313" key="4">
    <source>
        <dbReference type="Proteomes" id="UP000192591"/>
    </source>
</evidence>
<dbReference type="AlphaFoldDB" id="A0A1V9A1H6"/>
<dbReference type="InterPro" id="IPR050534">
    <property type="entry name" value="Coronavir_polyprotein_1ab"/>
</dbReference>
<dbReference type="PANTHER" id="PTHR43788">
    <property type="entry name" value="DNA2/NAM7 HELICASE FAMILY MEMBER"/>
    <property type="match status" value="1"/>
</dbReference>
<accession>A0A1V9A1H6</accession>
<protein>
    <recommendedName>
        <fullName evidence="2">AAA+ ATPase domain-containing protein</fullName>
    </recommendedName>
</protein>
<comment type="caution">
    <text evidence="3">The sequence shown here is derived from an EMBL/GenBank/DDBJ whole genome shotgun (WGS) entry which is preliminary data.</text>
</comment>
<evidence type="ECO:0000256" key="1">
    <source>
        <dbReference type="SAM" id="Coils"/>
    </source>
</evidence>
<gene>
    <name evidence="3" type="ORF">B1813_14855</name>
</gene>
<reference evidence="3 4" key="1">
    <citation type="submission" date="2017-02" db="EMBL/GenBank/DDBJ databases">
        <title>Draft genome of Saccharomonospora sp. 154.</title>
        <authorList>
            <person name="Alonso-Carmona G.S."/>
            <person name="De La Haba R."/>
            <person name="Vera-Gargallo B."/>
            <person name="Sandoval-Trujillo A.H."/>
            <person name="Ramirez-Duran N."/>
            <person name="Ventosa A."/>
        </authorList>
    </citation>
    <scope>NUCLEOTIDE SEQUENCE [LARGE SCALE GENOMIC DNA]</scope>
    <source>
        <strain evidence="3 4">LRS4.154</strain>
    </source>
</reference>
<keyword evidence="4" id="KW-1185">Reference proteome</keyword>
<evidence type="ECO:0000313" key="3">
    <source>
        <dbReference type="EMBL" id="OQO90804.1"/>
    </source>
</evidence>
<sequence>MSEWRQRAAGAVEAEFEHARQGGEWSMLGPLRRTVDGEHLVDLRGRRVRPLLDVRCSGPDGPRQSAAVPVSAEYHHGLLWLDDVGPVPSGCDHVWARESTHADLLARLARGLRDLGAAPLADRLAHGMLDPAGQDAYATCFVPGVHLVWGPPGSGKSHVAAEAAAELARRGSRVLLVTSEAAATRASLTAVSDPERFALQTDLAELSEVERHLRDMDDELRDYDHEAFLAAGRRIENAQRAAALETDFARLRERHWQRARELSEAREALGLATRTHDRVAGEHARRAEAKVLTQQLTAVEENLAGIRERSRHRGLLSRGRRADREELRAAEEQRRALVARIEDCRRRVTTVSDDVKALRAAVDEAGTRADEAERAESEVRAQLDLVRGELGRLHASGIGDDADHRYYADCLHRNLPNLHADREAVRERGRHRAALRGRFEERLWWIGERGHELRCGDESWWWRSEAVVVTTMDGLAAAEGDFDVVLVDDAGSARLCDVLFAVGRARETAVVFGDLAQPWPQVVPEWLEQRADVRQWILSTPFSHCGILTPSDAHAHPGCAVLTGQYRVGPAIQAIASDIGYTALLAAEGRHTDVVLLDTAGEPVERAALVGLIAEDGGAVLVPSEEQIAGWRDVLRDTLGVDVGTVGTVTGHEFPTVVLDLTGDGWYDRVRSFISGIARARDRLYLLADLGAVRSAPTGTPLGAVRALELQGGLQVRRLGEVLIPRQRQQSATDWTVTVINREPADGTIPG</sequence>
<name>A0A1V9A1H6_SACPI</name>
<dbReference type="STRING" id="1962155.B1813_14855"/>
<dbReference type="RefSeq" id="WP_081192924.1">
    <property type="nucleotide sequence ID" value="NZ_MWIH01000006.1"/>
</dbReference>
<dbReference type="PANTHER" id="PTHR43788:SF8">
    <property type="entry name" value="DNA-BINDING PROTEIN SMUBP-2"/>
    <property type="match status" value="1"/>
</dbReference>
<dbReference type="EMBL" id="MWIH01000006">
    <property type="protein sequence ID" value="OQO90804.1"/>
    <property type="molecule type" value="Genomic_DNA"/>
</dbReference>
<proteinExistence type="predicted"/>
<organism evidence="3 4">
    <name type="scientific">Saccharomonospora piscinae</name>
    <dbReference type="NCBI Taxonomy" id="687388"/>
    <lineage>
        <taxon>Bacteria</taxon>
        <taxon>Bacillati</taxon>
        <taxon>Actinomycetota</taxon>
        <taxon>Actinomycetes</taxon>
        <taxon>Pseudonocardiales</taxon>
        <taxon>Pseudonocardiaceae</taxon>
        <taxon>Saccharomonospora</taxon>
    </lineage>
</organism>
<dbReference type="SUPFAM" id="SSF52540">
    <property type="entry name" value="P-loop containing nucleoside triphosphate hydrolases"/>
    <property type="match status" value="1"/>
</dbReference>
<keyword evidence="1" id="KW-0175">Coiled coil</keyword>